<accession>A0A240SXZ2</accession>
<evidence type="ECO:0000256" key="3">
    <source>
        <dbReference type="ARBA" id="ARBA00022606"/>
    </source>
</evidence>
<evidence type="ECO:0000256" key="6">
    <source>
        <dbReference type="ARBA" id="ARBA00022989"/>
    </source>
</evidence>
<evidence type="ECO:0000256" key="4">
    <source>
        <dbReference type="ARBA" id="ARBA00022692"/>
    </source>
</evidence>
<dbReference type="Proteomes" id="UP000092461">
    <property type="component" value="Unassembled WGS sequence"/>
</dbReference>
<dbReference type="VEuPathDB" id="VectorBase:LLOJ010785"/>
<dbReference type="InterPro" id="IPR004117">
    <property type="entry name" value="7tm6_olfct_rcpt"/>
</dbReference>
<dbReference type="VEuPathDB" id="VectorBase:LLONM1_005168"/>
<dbReference type="EnsemblMetazoa" id="LLOJ010785-RA">
    <property type="protein sequence ID" value="LLOJ010785-PA"/>
    <property type="gene ID" value="LLOJ010785"/>
</dbReference>
<keyword evidence="4 10" id="KW-0812">Transmembrane</keyword>
<comment type="similarity">
    <text evidence="10">Belongs to the insect chemoreceptor superfamily. Heteromeric odorant receptor channel (TC 1.A.69) family.</text>
</comment>
<dbReference type="PANTHER" id="PTHR21137:SF35">
    <property type="entry name" value="ODORANT RECEPTOR 19A-RELATED"/>
    <property type="match status" value="1"/>
</dbReference>
<feature type="transmembrane region" description="Helical" evidence="10">
    <location>
        <begin position="265"/>
        <end position="289"/>
    </location>
</feature>
<dbReference type="AlphaFoldDB" id="A0A240SXZ2"/>
<keyword evidence="3 10" id="KW-0716">Sensory transduction</keyword>
<evidence type="ECO:0000256" key="9">
    <source>
        <dbReference type="ARBA" id="ARBA00023224"/>
    </source>
</evidence>
<evidence type="ECO:0000256" key="1">
    <source>
        <dbReference type="ARBA" id="ARBA00004651"/>
    </source>
</evidence>
<feature type="transmembrane region" description="Helical" evidence="10">
    <location>
        <begin position="295"/>
        <end position="318"/>
    </location>
</feature>
<proteinExistence type="inferred from homology"/>
<keyword evidence="5 10" id="KW-0552">Olfaction</keyword>
<feature type="transmembrane region" description="Helical" evidence="10">
    <location>
        <begin position="134"/>
        <end position="157"/>
    </location>
</feature>
<evidence type="ECO:0000256" key="5">
    <source>
        <dbReference type="ARBA" id="ARBA00022725"/>
    </source>
</evidence>
<dbReference type="GO" id="GO:0005549">
    <property type="term" value="F:odorant binding"/>
    <property type="evidence" value="ECO:0007669"/>
    <property type="project" value="InterPro"/>
</dbReference>
<evidence type="ECO:0000313" key="11">
    <source>
        <dbReference type="EnsemblMetazoa" id="LLOJ010785-PA"/>
    </source>
</evidence>
<reference evidence="11" key="1">
    <citation type="submission" date="2020-05" db="UniProtKB">
        <authorList>
            <consortium name="EnsemblMetazoa"/>
        </authorList>
    </citation>
    <scope>IDENTIFICATION</scope>
    <source>
        <strain evidence="11">Jacobina</strain>
    </source>
</reference>
<keyword evidence="2" id="KW-1003">Cell membrane</keyword>
<keyword evidence="7 10" id="KW-0472">Membrane</keyword>
<sequence length="388" mass="44558">MASATLTAQECFEVFEGVDEIILFTGCNIFEKGKVAKTNFKTIFTTSCDILYTFMWIFNVYSETEHSETTLNNFSAEILALQATVKLYFLIINRSKIAAVINYGCDFIREFGINPSVKEIFDKYIGICNKWRPIILRIYIVNAISFWIICGMVALFTDGPFLPFAIYLPLIDYESPFGYGLNVAYYLIVSSFINLGFFTSEMLFVSTTIMAYGQTESIAVLCENLAAYLEEFGSNDIKEINHRLAEIIKTQQRHDKFMELQEDAFGLHSFGVIFFSLLLIAVTVFGVMLNGWITGIPICMHGLWQITSLCLIGGFYMIKVDQLQTRVNSVTWYNLPWRKQKMYTCIIYKTQLLKGPTGLSRFPLNFETMISCYKSIYQFMTVLYNFTH</sequence>
<protein>
    <recommendedName>
        <fullName evidence="10">Odorant receptor</fullName>
    </recommendedName>
</protein>
<comment type="subcellular location">
    <subcellularLocation>
        <location evidence="1 10">Cell membrane</location>
        <topology evidence="1 10">Multi-pass membrane protein</topology>
    </subcellularLocation>
</comment>
<name>A0A240SXZ2_LUTLO</name>
<evidence type="ECO:0000313" key="12">
    <source>
        <dbReference type="Proteomes" id="UP000092461"/>
    </source>
</evidence>
<dbReference type="PANTHER" id="PTHR21137">
    <property type="entry name" value="ODORANT RECEPTOR"/>
    <property type="match status" value="1"/>
</dbReference>
<evidence type="ECO:0000256" key="2">
    <source>
        <dbReference type="ARBA" id="ARBA00022475"/>
    </source>
</evidence>
<organism evidence="11 12">
    <name type="scientific">Lutzomyia longipalpis</name>
    <name type="common">Sand fly</name>
    <dbReference type="NCBI Taxonomy" id="7200"/>
    <lineage>
        <taxon>Eukaryota</taxon>
        <taxon>Metazoa</taxon>
        <taxon>Ecdysozoa</taxon>
        <taxon>Arthropoda</taxon>
        <taxon>Hexapoda</taxon>
        <taxon>Insecta</taxon>
        <taxon>Pterygota</taxon>
        <taxon>Neoptera</taxon>
        <taxon>Endopterygota</taxon>
        <taxon>Diptera</taxon>
        <taxon>Nematocera</taxon>
        <taxon>Psychodoidea</taxon>
        <taxon>Psychodidae</taxon>
        <taxon>Lutzomyia</taxon>
        <taxon>Lutzomyia</taxon>
    </lineage>
</organism>
<dbReference type="EMBL" id="AJWK01033084">
    <property type="status" value="NOT_ANNOTATED_CDS"/>
    <property type="molecule type" value="Genomic_DNA"/>
</dbReference>
<comment type="caution">
    <text evidence="10">Lacks conserved residue(s) required for the propagation of feature annotation.</text>
</comment>
<dbReference type="Pfam" id="PF02949">
    <property type="entry name" value="7tm_6"/>
    <property type="match status" value="1"/>
</dbReference>
<dbReference type="GO" id="GO:0007165">
    <property type="term" value="P:signal transduction"/>
    <property type="evidence" value="ECO:0007669"/>
    <property type="project" value="UniProtKB-KW"/>
</dbReference>
<dbReference type="GO" id="GO:0004984">
    <property type="term" value="F:olfactory receptor activity"/>
    <property type="evidence" value="ECO:0007669"/>
    <property type="project" value="InterPro"/>
</dbReference>
<evidence type="ECO:0000256" key="8">
    <source>
        <dbReference type="ARBA" id="ARBA00023170"/>
    </source>
</evidence>
<keyword evidence="9 10" id="KW-0807">Transducer</keyword>
<keyword evidence="12" id="KW-1185">Reference proteome</keyword>
<feature type="transmembrane region" description="Helical" evidence="10">
    <location>
        <begin position="177"/>
        <end position="198"/>
    </location>
</feature>
<keyword evidence="8 10" id="KW-0675">Receptor</keyword>
<keyword evidence="6 10" id="KW-1133">Transmembrane helix</keyword>
<dbReference type="GO" id="GO:0005886">
    <property type="term" value="C:plasma membrane"/>
    <property type="evidence" value="ECO:0007669"/>
    <property type="project" value="UniProtKB-SubCell"/>
</dbReference>
<evidence type="ECO:0000256" key="7">
    <source>
        <dbReference type="ARBA" id="ARBA00023136"/>
    </source>
</evidence>
<evidence type="ECO:0000256" key="10">
    <source>
        <dbReference type="RuleBase" id="RU351113"/>
    </source>
</evidence>